<proteinExistence type="predicted"/>
<feature type="compositionally biased region" description="Basic and acidic residues" evidence="5">
    <location>
        <begin position="191"/>
        <end position="200"/>
    </location>
</feature>
<dbReference type="PANTHER" id="PTHR47506">
    <property type="entry name" value="TRANSCRIPTIONAL REGULATORY PROTEIN"/>
    <property type="match status" value="1"/>
</dbReference>
<accession>A0ABU2RYM9</accession>
<evidence type="ECO:0000256" key="1">
    <source>
        <dbReference type="ARBA" id="ARBA00023015"/>
    </source>
</evidence>
<keyword evidence="1" id="KW-0805">Transcription regulation</keyword>
<keyword evidence="8" id="KW-1185">Reference proteome</keyword>
<feature type="region of interest" description="Disordered" evidence="5">
    <location>
        <begin position="177"/>
        <end position="200"/>
    </location>
</feature>
<dbReference type="SUPFAM" id="SSF48498">
    <property type="entry name" value="Tetracyclin repressor-like, C-terminal domain"/>
    <property type="match status" value="1"/>
</dbReference>
<organism evidence="7 8">
    <name type="scientific">Streptomyces johnsoniae</name>
    <dbReference type="NCBI Taxonomy" id="3075532"/>
    <lineage>
        <taxon>Bacteria</taxon>
        <taxon>Bacillati</taxon>
        <taxon>Actinomycetota</taxon>
        <taxon>Actinomycetes</taxon>
        <taxon>Kitasatosporales</taxon>
        <taxon>Streptomycetaceae</taxon>
        <taxon>Streptomyces</taxon>
    </lineage>
</organism>
<comment type="caution">
    <text evidence="7">The sequence shown here is derived from an EMBL/GenBank/DDBJ whole genome shotgun (WGS) entry which is preliminary data.</text>
</comment>
<keyword evidence="3" id="KW-0804">Transcription</keyword>
<evidence type="ECO:0000313" key="8">
    <source>
        <dbReference type="Proteomes" id="UP001183615"/>
    </source>
</evidence>
<protein>
    <submittedName>
        <fullName evidence="7">TetR/AcrR family transcriptional regulator</fullName>
    </submittedName>
</protein>
<dbReference type="RefSeq" id="WP_311615940.1">
    <property type="nucleotide sequence ID" value="NZ_JAVREV010000002.1"/>
</dbReference>
<dbReference type="PRINTS" id="PR00455">
    <property type="entry name" value="HTHTETR"/>
</dbReference>
<sequence>MATKARERLVQAAEKLFYAEGIRAVGVERLLAESGVGRASFYRHFDGKDDLVVTMLRGYDERWRSWLAQAVADRGGSPLAVFDALAESFATEDFRGCASINAMVEITDPTSPAHRVAAEHKRSVIAYLEELLASAGHPEPAALAERFILLLDGATVTALRERSAEPAQRAREIAATLLAPPAPEKPATAGKDLHPAGKRS</sequence>
<dbReference type="SUPFAM" id="SSF46689">
    <property type="entry name" value="Homeodomain-like"/>
    <property type="match status" value="1"/>
</dbReference>
<dbReference type="Pfam" id="PF00440">
    <property type="entry name" value="TetR_N"/>
    <property type="match status" value="1"/>
</dbReference>
<dbReference type="EMBL" id="JAVREV010000002">
    <property type="protein sequence ID" value="MDT0441820.1"/>
    <property type="molecule type" value="Genomic_DNA"/>
</dbReference>
<feature type="DNA-binding region" description="H-T-H motif" evidence="4">
    <location>
        <begin position="26"/>
        <end position="45"/>
    </location>
</feature>
<dbReference type="PROSITE" id="PS50977">
    <property type="entry name" value="HTH_TETR_2"/>
    <property type="match status" value="1"/>
</dbReference>
<evidence type="ECO:0000259" key="6">
    <source>
        <dbReference type="PROSITE" id="PS50977"/>
    </source>
</evidence>
<dbReference type="InterPro" id="IPR009057">
    <property type="entry name" value="Homeodomain-like_sf"/>
</dbReference>
<dbReference type="Proteomes" id="UP001183615">
    <property type="component" value="Unassembled WGS sequence"/>
</dbReference>
<dbReference type="InterPro" id="IPR001647">
    <property type="entry name" value="HTH_TetR"/>
</dbReference>
<name>A0ABU2RYM9_9ACTN</name>
<evidence type="ECO:0000256" key="4">
    <source>
        <dbReference type="PROSITE-ProRule" id="PRU00335"/>
    </source>
</evidence>
<dbReference type="Gene3D" id="1.10.357.10">
    <property type="entry name" value="Tetracycline Repressor, domain 2"/>
    <property type="match status" value="1"/>
</dbReference>
<evidence type="ECO:0000256" key="5">
    <source>
        <dbReference type="SAM" id="MobiDB-lite"/>
    </source>
</evidence>
<reference evidence="8" key="1">
    <citation type="submission" date="2023-07" db="EMBL/GenBank/DDBJ databases">
        <title>30 novel species of actinomycetes from the DSMZ collection.</title>
        <authorList>
            <person name="Nouioui I."/>
        </authorList>
    </citation>
    <scope>NUCLEOTIDE SEQUENCE [LARGE SCALE GENOMIC DNA]</scope>
    <source>
        <strain evidence="8">DSM 41886</strain>
    </source>
</reference>
<dbReference type="PANTHER" id="PTHR47506:SF3">
    <property type="entry name" value="HTH-TYPE TRANSCRIPTIONAL REGULATOR LMRA"/>
    <property type="match status" value="1"/>
</dbReference>
<evidence type="ECO:0000256" key="3">
    <source>
        <dbReference type="ARBA" id="ARBA00023163"/>
    </source>
</evidence>
<dbReference type="InterPro" id="IPR036271">
    <property type="entry name" value="Tet_transcr_reg_TetR-rel_C_sf"/>
</dbReference>
<keyword evidence="2 4" id="KW-0238">DNA-binding</keyword>
<feature type="domain" description="HTH tetR-type" evidence="6">
    <location>
        <begin position="3"/>
        <end position="63"/>
    </location>
</feature>
<evidence type="ECO:0000313" key="7">
    <source>
        <dbReference type="EMBL" id="MDT0441820.1"/>
    </source>
</evidence>
<evidence type="ECO:0000256" key="2">
    <source>
        <dbReference type="ARBA" id="ARBA00023125"/>
    </source>
</evidence>
<gene>
    <name evidence="7" type="ORF">RM779_04295</name>
</gene>